<dbReference type="AlphaFoldDB" id="A0A0E0EBK6"/>
<sequence length="79" mass="8855">MKNGKAYLKCESWYHYSEALRLNGSELGGHKLCVSECFRGRKFWSGHISPDGPGTGKKIVFSNCSDEEQEEELQAKSAI</sequence>
<dbReference type="Gramene" id="OMERI07G11930.1">
    <property type="protein sequence ID" value="OMERI07G11930.1"/>
    <property type="gene ID" value="OMERI07G11930"/>
</dbReference>
<organism evidence="1">
    <name type="scientific">Oryza meridionalis</name>
    <dbReference type="NCBI Taxonomy" id="40149"/>
    <lineage>
        <taxon>Eukaryota</taxon>
        <taxon>Viridiplantae</taxon>
        <taxon>Streptophyta</taxon>
        <taxon>Embryophyta</taxon>
        <taxon>Tracheophyta</taxon>
        <taxon>Spermatophyta</taxon>
        <taxon>Magnoliopsida</taxon>
        <taxon>Liliopsida</taxon>
        <taxon>Poales</taxon>
        <taxon>Poaceae</taxon>
        <taxon>BOP clade</taxon>
        <taxon>Oryzoideae</taxon>
        <taxon>Oryzeae</taxon>
        <taxon>Oryzinae</taxon>
        <taxon>Oryza</taxon>
    </lineage>
</organism>
<reference evidence="1" key="1">
    <citation type="submission" date="2015-04" db="UniProtKB">
        <authorList>
            <consortium name="EnsemblPlants"/>
        </authorList>
    </citation>
    <scope>IDENTIFICATION</scope>
</reference>
<evidence type="ECO:0000313" key="2">
    <source>
        <dbReference type="Proteomes" id="UP000008021"/>
    </source>
</evidence>
<protein>
    <submittedName>
        <fullName evidence="1">Uncharacterized protein</fullName>
    </submittedName>
</protein>
<keyword evidence="2" id="KW-1185">Reference proteome</keyword>
<reference evidence="1" key="2">
    <citation type="submission" date="2018-05" db="EMBL/GenBank/DDBJ databases">
        <title>OmerRS3 (Oryza meridionalis Reference Sequence Version 3).</title>
        <authorList>
            <person name="Zhang J."/>
            <person name="Kudrna D."/>
            <person name="Lee S."/>
            <person name="Talag J."/>
            <person name="Welchert J."/>
            <person name="Wing R.A."/>
        </authorList>
    </citation>
    <scope>NUCLEOTIDE SEQUENCE [LARGE SCALE GENOMIC DNA]</scope>
    <source>
        <strain evidence="1">cv. OR44</strain>
    </source>
</reference>
<dbReference type="EnsemblPlants" id="OMERI07G11930.1">
    <property type="protein sequence ID" value="OMERI07G11930.1"/>
    <property type="gene ID" value="OMERI07G11930"/>
</dbReference>
<evidence type="ECO:0000313" key="1">
    <source>
        <dbReference type="EnsemblPlants" id="OMERI07G11930.1"/>
    </source>
</evidence>
<proteinExistence type="predicted"/>
<accession>A0A0E0EBK6</accession>
<dbReference type="HOGENOM" id="CLU_2610114_0_0_1"/>
<dbReference type="Proteomes" id="UP000008021">
    <property type="component" value="Chromosome 7"/>
</dbReference>
<name>A0A0E0EBK6_9ORYZ</name>